<dbReference type="InterPro" id="IPR011992">
    <property type="entry name" value="EF-hand-dom_pair"/>
</dbReference>
<feature type="region of interest" description="Disordered" evidence="1">
    <location>
        <begin position="309"/>
        <end position="343"/>
    </location>
</feature>
<evidence type="ECO:0000313" key="3">
    <source>
        <dbReference type="EMBL" id="VDI22488.1"/>
    </source>
</evidence>
<reference evidence="3" key="1">
    <citation type="submission" date="2018-11" db="EMBL/GenBank/DDBJ databases">
        <authorList>
            <person name="Alioto T."/>
            <person name="Alioto T."/>
        </authorList>
    </citation>
    <scope>NUCLEOTIDE SEQUENCE</scope>
</reference>
<dbReference type="SUPFAM" id="SSF47473">
    <property type="entry name" value="EF-hand"/>
    <property type="match status" value="1"/>
</dbReference>
<comment type="caution">
    <text evidence="3">The sequence shown here is derived from an EMBL/GenBank/DDBJ whole genome shotgun (WGS) entry which is preliminary data.</text>
</comment>
<name>A0A8B6DQY3_MYTGA</name>
<dbReference type="InterPro" id="IPR002048">
    <property type="entry name" value="EF_hand_dom"/>
</dbReference>
<gene>
    <name evidence="3" type="ORF">MGAL_10B025752</name>
</gene>
<dbReference type="AlphaFoldDB" id="A0A8B6DQY3"/>
<accession>A0A8B6DQY3</accession>
<evidence type="ECO:0000313" key="4">
    <source>
        <dbReference type="Proteomes" id="UP000596742"/>
    </source>
</evidence>
<dbReference type="PROSITE" id="PS50222">
    <property type="entry name" value="EF_HAND_2"/>
    <property type="match status" value="1"/>
</dbReference>
<dbReference type="Proteomes" id="UP000596742">
    <property type="component" value="Unassembled WGS sequence"/>
</dbReference>
<dbReference type="OrthoDB" id="6041230at2759"/>
<evidence type="ECO:0000256" key="1">
    <source>
        <dbReference type="SAM" id="MobiDB-lite"/>
    </source>
</evidence>
<protein>
    <recommendedName>
        <fullName evidence="2">EF-hand domain-containing protein</fullName>
    </recommendedName>
</protein>
<proteinExistence type="predicted"/>
<evidence type="ECO:0000259" key="2">
    <source>
        <dbReference type="PROSITE" id="PS50222"/>
    </source>
</evidence>
<feature type="compositionally biased region" description="Basic and acidic residues" evidence="1">
    <location>
        <begin position="311"/>
        <end position="321"/>
    </location>
</feature>
<dbReference type="EMBL" id="UYJE01003796">
    <property type="protein sequence ID" value="VDI22488.1"/>
    <property type="molecule type" value="Genomic_DNA"/>
</dbReference>
<keyword evidence="4" id="KW-1185">Reference proteome</keyword>
<dbReference type="GO" id="GO:0005509">
    <property type="term" value="F:calcium ion binding"/>
    <property type="evidence" value="ECO:0007669"/>
    <property type="project" value="InterPro"/>
</dbReference>
<dbReference type="Gene3D" id="1.10.238.10">
    <property type="entry name" value="EF-hand"/>
    <property type="match status" value="1"/>
</dbReference>
<sequence>MVHPPFFSNIVNKARSIFITVNAKCVFITTNPVFGLAESRPTVCILGVMCSISQPGISHDKKLKGNTGTAKDVEIDENQNEAQAIDLNLKSKKDDLNYVYYSENMLSPFQKEKLEFYFRFFDTKGNNFLEYNNIGEFGEKIFKFTKWSPTSTAAQEFGEVHETFYEVLKEKAGEYYDDKVTLSEWLALWEAIIPGCMSMMNCPIWLRLLPRSLFRIIDRKEDNVIDEEELRDFYIELVNLQPEEAKKIAKKGYEEMTDYGRYPLNLEGYEQIFSNFLFGRTPYGPGRYIFGCFEHRVESTKFKLIQNAPDMEEKAKQRQDSGRAGMGHTGTRRPSLTKKKSQK</sequence>
<feature type="domain" description="EF-hand" evidence="2">
    <location>
        <begin position="211"/>
        <end position="240"/>
    </location>
</feature>
<organism evidence="3 4">
    <name type="scientific">Mytilus galloprovincialis</name>
    <name type="common">Mediterranean mussel</name>
    <dbReference type="NCBI Taxonomy" id="29158"/>
    <lineage>
        <taxon>Eukaryota</taxon>
        <taxon>Metazoa</taxon>
        <taxon>Spiralia</taxon>
        <taxon>Lophotrochozoa</taxon>
        <taxon>Mollusca</taxon>
        <taxon>Bivalvia</taxon>
        <taxon>Autobranchia</taxon>
        <taxon>Pteriomorphia</taxon>
        <taxon>Mytilida</taxon>
        <taxon>Mytiloidea</taxon>
        <taxon>Mytilidae</taxon>
        <taxon>Mytilinae</taxon>
        <taxon>Mytilus</taxon>
    </lineage>
</organism>